<evidence type="ECO:0000313" key="2">
    <source>
        <dbReference type="Proteomes" id="UP000664299"/>
    </source>
</evidence>
<proteinExistence type="predicted"/>
<keyword evidence="2" id="KW-1185">Reference proteome</keyword>
<protein>
    <submittedName>
        <fullName evidence="1">Uncharacterized protein</fullName>
    </submittedName>
</protein>
<comment type="caution">
    <text evidence="1">The sequence shown here is derived from an EMBL/GenBank/DDBJ whole genome shotgun (WGS) entry which is preliminary data.</text>
</comment>
<reference evidence="1" key="1">
    <citation type="submission" date="2021-03" db="EMBL/GenBank/DDBJ databases">
        <title>Genome sequence of Bifidobacterium asteroides strain wkB204 isolated from a honey bee gut.</title>
        <authorList>
            <person name="Motta E.V.S."/>
            <person name="Kwong W.K."/>
            <person name="Moran N.A."/>
        </authorList>
    </citation>
    <scope>NUCLEOTIDE SEQUENCE</scope>
    <source>
        <strain evidence="1">WkB204</strain>
    </source>
</reference>
<sequence length="73" mass="8175">MLVTTCRVLDFAADEDDSLFPQPVRHVSRVNPTSRPAAKVRVRRKRVLLECMDGDSFLAAALYGPVAEPAERY</sequence>
<evidence type="ECO:0000313" key="1">
    <source>
        <dbReference type="EMBL" id="MBO0622904.1"/>
    </source>
</evidence>
<name>A0ABS3IRE7_9BIFI</name>
<gene>
    <name evidence="1" type="ORF">J1F30_00705</name>
</gene>
<accession>A0ABS3IRE7</accession>
<organism evidence="1 2">
    <name type="scientific">Bifidobacterium asteroides</name>
    <dbReference type="NCBI Taxonomy" id="1684"/>
    <lineage>
        <taxon>Bacteria</taxon>
        <taxon>Bacillati</taxon>
        <taxon>Actinomycetota</taxon>
        <taxon>Actinomycetes</taxon>
        <taxon>Bifidobacteriales</taxon>
        <taxon>Bifidobacteriaceae</taxon>
        <taxon>Bifidobacterium</taxon>
    </lineage>
</organism>
<dbReference type="Proteomes" id="UP000664299">
    <property type="component" value="Unassembled WGS sequence"/>
</dbReference>
<dbReference type="EMBL" id="JAFMNU010000001">
    <property type="protein sequence ID" value="MBO0622904.1"/>
    <property type="molecule type" value="Genomic_DNA"/>
</dbReference>